<dbReference type="Pfam" id="PF01597">
    <property type="entry name" value="GCV_H"/>
    <property type="match status" value="1"/>
</dbReference>
<dbReference type="GO" id="GO:0019464">
    <property type="term" value="P:glycine decarboxylation via glycine cleavage system"/>
    <property type="evidence" value="ECO:0007669"/>
    <property type="project" value="InterPro"/>
</dbReference>
<evidence type="ECO:0000313" key="3">
    <source>
        <dbReference type="Proteomes" id="UP000231658"/>
    </source>
</evidence>
<dbReference type="GO" id="GO:0005960">
    <property type="term" value="C:glycine cleavage complex"/>
    <property type="evidence" value="ECO:0007669"/>
    <property type="project" value="InterPro"/>
</dbReference>
<evidence type="ECO:0000313" key="2">
    <source>
        <dbReference type="EMBL" id="SCA57961.1"/>
    </source>
</evidence>
<dbReference type="InterPro" id="IPR002930">
    <property type="entry name" value="GCV_H"/>
</dbReference>
<dbReference type="STRING" id="1867952.MTBPR1_80015"/>
<dbReference type="InterPro" id="IPR011053">
    <property type="entry name" value="Single_hybrid_motif"/>
</dbReference>
<dbReference type="Proteomes" id="UP000231658">
    <property type="component" value="Unassembled WGS sequence"/>
</dbReference>
<accession>A0A1C3RL48</accession>
<dbReference type="GO" id="GO:0009249">
    <property type="term" value="P:protein lipoylation"/>
    <property type="evidence" value="ECO:0007669"/>
    <property type="project" value="TreeGrafter"/>
</dbReference>
<dbReference type="Gene3D" id="2.40.50.100">
    <property type="match status" value="1"/>
</dbReference>
<organism evidence="2 3">
    <name type="scientific">Candidatus Terasakiella magnetica</name>
    <dbReference type="NCBI Taxonomy" id="1867952"/>
    <lineage>
        <taxon>Bacteria</taxon>
        <taxon>Pseudomonadati</taxon>
        <taxon>Pseudomonadota</taxon>
        <taxon>Alphaproteobacteria</taxon>
        <taxon>Rhodospirillales</taxon>
        <taxon>Terasakiellaceae</taxon>
        <taxon>Terasakiella</taxon>
    </lineage>
</organism>
<dbReference type="PANTHER" id="PTHR11715">
    <property type="entry name" value="GLYCINE CLEAVAGE SYSTEM H PROTEIN"/>
    <property type="match status" value="1"/>
</dbReference>
<keyword evidence="1" id="KW-0450">Lipoyl</keyword>
<sequence length="109" mass="12044">MLDYLHQRQKYSDHSNLLIEADYAHLSSMGLFSIARVEDIGAIKSAKALSKIYPLACGEIVAANAELEDNPPLVNQSPKGDAWLCRIKFFDASQLDDLMDADAYQALIA</sequence>
<evidence type="ECO:0000256" key="1">
    <source>
        <dbReference type="ARBA" id="ARBA00022823"/>
    </source>
</evidence>
<dbReference type="PANTHER" id="PTHR11715:SF3">
    <property type="entry name" value="GLYCINE CLEAVAGE SYSTEM H PROTEIN-RELATED"/>
    <property type="match status" value="1"/>
</dbReference>
<name>A0A1C3RL48_9PROT</name>
<reference evidence="2 3" key="1">
    <citation type="submission" date="2016-07" db="EMBL/GenBank/DDBJ databases">
        <authorList>
            <person name="Lefevre C.T."/>
        </authorList>
    </citation>
    <scope>NUCLEOTIDE SEQUENCE [LARGE SCALE GENOMIC DNA]</scope>
    <source>
        <strain evidence="2">PR1</strain>
    </source>
</reference>
<dbReference type="SUPFAM" id="SSF51230">
    <property type="entry name" value="Single hybrid motif"/>
    <property type="match status" value="1"/>
</dbReference>
<proteinExistence type="predicted"/>
<dbReference type="AlphaFoldDB" id="A0A1C3RL48"/>
<keyword evidence="3" id="KW-1185">Reference proteome</keyword>
<gene>
    <name evidence="2" type="ORF">MTBPR1_80015</name>
</gene>
<dbReference type="GO" id="GO:0005737">
    <property type="term" value="C:cytoplasm"/>
    <property type="evidence" value="ECO:0007669"/>
    <property type="project" value="TreeGrafter"/>
</dbReference>
<protein>
    <submittedName>
        <fullName evidence="2">Glycine cleavage complex lipoylprotein</fullName>
    </submittedName>
</protein>
<dbReference type="EMBL" id="FLYE01000047">
    <property type="protein sequence ID" value="SCA57961.1"/>
    <property type="molecule type" value="Genomic_DNA"/>
</dbReference>
<dbReference type="InterPro" id="IPR033753">
    <property type="entry name" value="GCV_H/Fam206"/>
</dbReference>